<dbReference type="GeneID" id="19465406"/>
<dbReference type="SUPFAM" id="SSF52540">
    <property type="entry name" value="P-loop containing nucleoside triphosphate hydrolases"/>
    <property type="match status" value="1"/>
</dbReference>
<dbReference type="PANTHER" id="PTHR46411">
    <property type="entry name" value="FAMILY ATPASE, PUTATIVE-RELATED"/>
    <property type="match status" value="1"/>
</dbReference>
<dbReference type="Pfam" id="PF23232">
    <property type="entry name" value="AAA_lid_13"/>
    <property type="match status" value="1"/>
</dbReference>
<dbReference type="Pfam" id="PF22942">
    <property type="entry name" value="DUF7025"/>
    <property type="match status" value="1"/>
</dbReference>
<keyword evidence="3" id="KW-0378">Hydrolase</keyword>
<protein>
    <submittedName>
        <fullName evidence="3">p-loop containing nucleoside triphosphate hydrolase</fullName>
    </submittedName>
</protein>
<dbReference type="eggNOG" id="KOG0742">
    <property type="taxonomic scope" value="Eukaryota"/>
</dbReference>
<keyword evidence="4" id="KW-1185">Reference proteome</keyword>
<dbReference type="SMART" id="SM00382">
    <property type="entry name" value="AAA"/>
    <property type="match status" value="1"/>
</dbReference>
<proteinExistence type="predicted"/>
<feature type="region of interest" description="Disordered" evidence="1">
    <location>
        <begin position="23"/>
        <end position="47"/>
    </location>
</feature>
<name>S3D6H7_GLAL2</name>
<dbReference type="InterPro" id="IPR056599">
    <property type="entry name" value="AAA_lid_fung"/>
</dbReference>
<gene>
    <name evidence="3" type="ORF">GLAREA_06352</name>
</gene>
<dbReference type="InterPro" id="IPR003959">
    <property type="entry name" value="ATPase_AAA_core"/>
</dbReference>
<sequence>MVEESKTIVVENVEKIVIMNDSKSPAIPPAEPRQDDKKLFSNGKPPPQGVKYRVEYLHAATEKIVHSVHTNRLDYELVDAHGTVFDIVTTFLTPESEFKTDTTSFSQSGPLGVEQPMKRIAPIVTDTRRKIDMHIHSQAVIHALRSVVRYYPGQSLMGETVVIPAPYMILVHHEKELNEYKERCHPSNLKDPICPRERDAFHDISLVQEFLEQRIMPKVRLERERNMKGLETFDMMWVRQKPGSSMKYKTTDSSEWSTGVIESFRDGIQGFGGGAWNVSHWCLEYNGSWIGTTSRSITDERFEGERSCKDTEILEDKEFEEPLGERVKELVEEGSKCFRLLRKTCQYYKGKTYDFPHNQVDGLVMVDMKKYFNDVDSKLDSSGYGNKSTKPFVSWFRPDQNWITDCPCSVCEQRKEAAKKTKKIDIFGDYHGITPEEKEGLDPHRYFLLPRKLWAFVFKTRTWERLHVKTFRDPTFQQNMIDNLVMDPIRINTLKALAGSYVRQNIRGDELKTDPWNADFIQGKGQGQIILLHGKPGVGKTCTAECIAEYTKRPLMILTSSDIGASPERIESILSDGFKTASSWGAVLLIDEADVFMERRSTNDLNRNVLVAGFLRALEFYDGILFLTTNRVGAFDDAFISRIHVKLYYPEFTDSERQRVWQTFIDKLARDRGQSIRVSIDAKEFIRGKAMREVRWNGREIRNAFQTAVALAEYEDVRDEEGRVVLTDGHLRSIVDMSRSFKRYLDETHGADEEKRAAMEGGRFDDRGVRVREEKGEGRDW</sequence>
<evidence type="ECO:0000259" key="2">
    <source>
        <dbReference type="SMART" id="SM00382"/>
    </source>
</evidence>
<dbReference type="OMA" id="EWRWVAY"/>
<dbReference type="CDD" id="cd19481">
    <property type="entry name" value="RecA-like_protease"/>
    <property type="match status" value="1"/>
</dbReference>
<dbReference type="InterPro" id="IPR027417">
    <property type="entry name" value="P-loop_NTPase"/>
</dbReference>
<dbReference type="RefSeq" id="XP_008079957.1">
    <property type="nucleotide sequence ID" value="XM_008081766.1"/>
</dbReference>
<dbReference type="Pfam" id="PF00004">
    <property type="entry name" value="AAA"/>
    <property type="match status" value="1"/>
</dbReference>
<evidence type="ECO:0000313" key="3">
    <source>
        <dbReference type="EMBL" id="EPE33340.1"/>
    </source>
</evidence>
<dbReference type="EMBL" id="KE145358">
    <property type="protein sequence ID" value="EPE33340.1"/>
    <property type="molecule type" value="Genomic_DNA"/>
</dbReference>
<dbReference type="Gene3D" id="3.40.50.300">
    <property type="entry name" value="P-loop containing nucleotide triphosphate hydrolases"/>
    <property type="match status" value="1"/>
</dbReference>
<dbReference type="OrthoDB" id="10042665at2759"/>
<accession>S3D6H7</accession>
<feature type="domain" description="AAA+ ATPase" evidence="2">
    <location>
        <begin position="526"/>
        <end position="651"/>
    </location>
</feature>
<dbReference type="GO" id="GO:0016887">
    <property type="term" value="F:ATP hydrolysis activity"/>
    <property type="evidence" value="ECO:0007669"/>
    <property type="project" value="InterPro"/>
</dbReference>
<dbReference type="KEGG" id="glz:GLAREA_06352"/>
<dbReference type="PANTHER" id="PTHR46411:SF4">
    <property type="entry name" value="AAA+ ATPASE DOMAIN-CONTAINING PROTEIN"/>
    <property type="match status" value="1"/>
</dbReference>
<organism evidence="3 4">
    <name type="scientific">Glarea lozoyensis (strain ATCC 20868 / MF5171)</name>
    <dbReference type="NCBI Taxonomy" id="1116229"/>
    <lineage>
        <taxon>Eukaryota</taxon>
        <taxon>Fungi</taxon>
        <taxon>Dikarya</taxon>
        <taxon>Ascomycota</taxon>
        <taxon>Pezizomycotina</taxon>
        <taxon>Leotiomycetes</taxon>
        <taxon>Helotiales</taxon>
        <taxon>Helotiaceae</taxon>
        <taxon>Glarea</taxon>
    </lineage>
</organism>
<dbReference type="Proteomes" id="UP000016922">
    <property type="component" value="Unassembled WGS sequence"/>
</dbReference>
<dbReference type="HOGENOM" id="CLU_004471_6_0_1"/>
<reference evidence="3 4" key="1">
    <citation type="journal article" date="2013" name="BMC Genomics">
        <title>Genomics-driven discovery of the pneumocandin biosynthetic gene cluster in the fungus Glarea lozoyensis.</title>
        <authorList>
            <person name="Chen L."/>
            <person name="Yue Q."/>
            <person name="Zhang X."/>
            <person name="Xiang M."/>
            <person name="Wang C."/>
            <person name="Li S."/>
            <person name="Che Y."/>
            <person name="Ortiz-Lopez F.J."/>
            <person name="Bills G.F."/>
            <person name="Liu X."/>
            <person name="An Z."/>
        </authorList>
    </citation>
    <scope>NUCLEOTIDE SEQUENCE [LARGE SCALE GENOMIC DNA]</scope>
    <source>
        <strain evidence="4">ATCC 20868 / MF5171</strain>
    </source>
</reference>
<dbReference type="AlphaFoldDB" id="S3D6H7"/>
<evidence type="ECO:0000313" key="4">
    <source>
        <dbReference type="Proteomes" id="UP000016922"/>
    </source>
</evidence>
<evidence type="ECO:0000256" key="1">
    <source>
        <dbReference type="SAM" id="MobiDB-lite"/>
    </source>
</evidence>
<dbReference type="InterPro" id="IPR054289">
    <property type="entry name" value="DUF7025"/>
</dbReference>
<dbReference type="InterPro" id="IPR003593">
    <property type="entry name" value="AAA+_ATPase"/>
</dbReference>
<dbReference type="GO" id="GO:0005524">
    <property type="term" value="F:ATP binding"/>
    <property type="evidence" value="ECO:0007669"/>
    <property type="project" value="InterPro"/>
</dbReference>